<accession>E1R6Y1</accession>
<proteinExistence type="predicted"/>
<sequence>MDQNSIIKQLERNGRVYQELLVGFTQQQAIWKPSPERWSILETVCHLIDIEIEDFRYDLEITLFHPEQSWPSFSIEDWVVDRKYNERNLRISVEKLHEERNKSVDWLSGLGGFDLRATHSGKGFRREPMRAGDILVSWLAHDHSHIRQIARLSWELLKKEAVPYSSEYSGYDYDGE</sequence>
<evidence type="ECO:0000313" key="2">
    <source>
        <dbReference type="EMBL" id="ADK81308.1"/>
    </source>
</evidence>
<dbReference type="Pfam" id="PF12867">
    <property type="entry name" value="DinB_2"/>
    <property type="match status" value="1"/>
</dbReference>
<name>E1R6Y1_SEDSS</name>
<feature type="domain" description="DinB-like" evidence="1">
    <location>
        <begin position="9"/>
        <end position="149"/>
    </location>
</feature>
<evidence type="ECO:0000259" key="1">
    <source>
        <dbReference type="Pfam" id="PF12867"/>
    </source>
</evidence>
<dbReference type="InterPro" id="IPR024775">
    <property type="entry name" value="DinB-like"/>
</dbReference>
<dbReference type="STRING" id="573413.Spirs_2188"/>
<gene>
    <name evidence="2" type="ordered locus">Spirs_2188</name>
</gene>
<dbReference type="Proteomes" id="UP000002318">
    <property type="component" value="Chromosome"/>
</dbReference>
<dbReference type="EMBL" id="CP002116">
    <property type="protein sequence ID" value="ADK81308.1"/>
    <property type="molecule type" value="Genomic_DNA"/>
</dbReference>
<evidence type="ECO:0000313" key="3">
    <source>
        <dbReference type="Proteomes" id="UP000002318"/>
    </source>
</evidence>
<dbReference type="Gene3D" id="1.20.120.450">
    <property type="entry name" value="dinb family like domain"/>
    <property type="match status" value="1"/>
</dbReference>
<dbReference type="OrthoDB" id="2374795at2"/>
<dbReference type="HOGENOM" id="CLU_105789_3_0_12"/>
<reference evidence="2 3" key="1">
    <citation type="journal article" date="2010" name="Stand. Genomic Sci.">
        <title>Complete genome sequence of Spirochaeta smaragdinae type strain (SEBR 4228).</title>
        <authorList>
            <person name="Mavromatis K."/>
            <person name="Yasawong M."/>
            <person name="Chertkov O."/>
            <person name="Lapidus A."/>
            <person name="Lucas S."/>
            <person name="Nolan M."/>
            <person name="Del Rio T.G."/>
            <person name="Tice H."/>
            <person name="Cheng J.F."/>
            <person name="Pitluck S."/>
            <person name="Liolios K."/>
            <person name="Ivanova N."/>
            <person name="Tapia R."/>
            <person name="Han C."/>
            <person name="Bruce D."/>
            <person name="Goodwin L."/>
            <person name="Pati A."/>
            <person name="Chen A."/>
            <person name="Palaniappan K."/>
            <person name="Land M."/>
            <person name="Hauser L."/>
            <person name="Chang Y.J."/>
            <person name="Jeffries C.D."/>
            <person name="Detter J.C."/>
            <person name="Rohde M."/>
            <person name="Brambilla E."/>
            <person name="Spring S."/>
            <person name="Goker M."/>
            <person name="Sikorski J."/>
            <person name="Woyke T."/>
            <person name="Bristow J."/>
            <person name="Eisen J.A."/>
            <person name="Markowitz V."/>
            <person name="Hugenholtz P."/>
            <person name="Klenk H.P."/>
            <person name="Kyrpides N.C."/>
        </authorList>
    </citation>
    <scope>NUCLEOTIDE SEQUENCE [LARGE SCALE GENOMIC DNA]</scope>
    <source>
        <strain evidence="3">DSM 11293 / JCM 15392 / SEBR 4228</strain>
    </source>
</reference>
<keyword evidence="3" id="KW-1185">Reference proteome</keyword>
<dbReference type="InterPro" id="IPR034660">
    <property type="entry name" value="DinB/YfiT-like"/>
</dbReference>
<dbReference type="AlphaFoldDB" id="E1R6Y1"/>
<dbReference type="KEGG" id="ssm:Spirs_2188"/>
<dbReference type="SUPFAM" id="SSF109854">
    <property type="entry name" value="DinB/YfiT-like putative metalloenzymes"/>
    <property type="match status" value="1"/>
</dbReference>
<protein>
    <recommendedName>
        <fullName evidence="1">DinB-like domain-containing protein</fullName>
    </recommendedName>
</protein>
<dbReference type="RefSeq" id="WP_013254771.1">
    <property type="nucleotide sequence ID" value="NC_014364.1"/>
</dbReference>
<organism evidence="2 3">
    <name type="scientific">Sediminispirochaeta smaragdinae (strain DSM 11293 / JCM 15392 / SEBR 4228)</name>
    <name type="common">Spirochaeta smaragdinae</name>
    <dbReference type="NCBI Taxonomy" id="573413"/>
    <lineage>
        <taxon>Bacteria</taxon>
        <taxon>Pseudomonadati</taxon>
        <taxon>Spirochaetota</taxon>
        <taxon>Spirochaetia</taxon>
        <taxon>Spirochaetales</taxon>
        <taxon>Spirochaetaceae</taxon>
        <taxon>Sediminispirochaeta</taxon>
    </lineage>
</organism>